<dbReference type="EMBL" id="SDMR01000001">
    <property type="protein sequence ID" value="TBT96199.1"/>
    <property type="molecule type" value="Genomic_DNA"/>
</dbReference>
<gene>
    <name evidence="3" type="ORF">ET996_00560</name>
</gene>
<sequence>MTKTPRLIMTAVALLATLGASGLAGRQLASAVRPAPQDSPAATASGYASIGRPGVGTAAGPVVPNPDGRPDLTADPAAKIAGTPPSAGAPRASFDPVDATTGQPVQASDGLAPATAPASGTTVRPPASPAAASVPAPGSTPSLTSTGTAAAPGASGPFDLSQTRPHPDAFTDPCLRDPRASGCPQGIEGTILGDTAPPELRLLWAGEIRRTDVYAGECARQFPTAPIDWNRDSVFAVVVNMPVTGTTRLQLFHPQSYAPGTPTPGSLVAGTTTTSAELVAEWARAFAAGARTPTVPLCLKVPPTPMDANRAGCLATWTGFWWDCRSRMELSLESGCHDSSTDPLCAQLTRLLGWEVPRRNLGPLRFEYSYDPQWSGSAQFGGQPLTGEELRRRVELVGVDPLNLEVRVPLFSRGLAEADLAAAPSADGWVVSRTALTENQLVAAAGYPVGTDCRAADPTTVSTILPVTRQGQRTRYYTPDPAKPALREGVVNLTMPRLAPGEGVTVCVYWYTLPSQSYDNPTVTAIERHLVVPPSRSATQVRVVGSSRGGVTPDAWTWQWIGDRALTQSCGFDSTGAAPVLRPLGDEGLLCQIDSARFVFAPADAELYAGAIDASTQGRIRLPLNNRGCDGTCGGDRVSRLTLSDGSWIDLSVRRAPLASAPLLSGGQIVGGRPDQWVIDPEPPVSVIPSIRPRVVSEFPSLDLMAVRVDRDAADPQHALRLTWAADRTVRVQFEAQAIASDLAATTCRSTWVADPVAGASGQVVLPGLCAGTGYRFSVTLTDPATGKATVYTTASAASTPVRRVVNWRSEGVTASPPVPADYAYDWTLALTAPGGGRWARFTSLDVRFGSGLLVSSDAAACRPLGGVIAGGSARPETLGQLLAWVEYSASVYDNVDCSGTPTLASGSLLAVVHWLGTEPTTVTLTHAGGWTGALGLRRTS</sequence>
<accession>A0A4Q9KQK8</accession>
<comment type="caution">
    <text evidence="3">The sequence shown here is derived from an EMBL/GenBank/DDBJ whole genome shotgun (WGS) entry which is preliminary data.</text>
</comment>
<evidence type="ECO:0000313" key="3">
    <source>
        <dbReference type="EMBL" id="TBT96199.1"/>
    </source>
</evidence>
<dbReference type="Proteomes" id="UP000291933">
    <property type="component" value="Unassembled WGS sequence"/>
</dbReference>
<evidence type="ECO:0000256" key="2">
    <source>
        <dbReference type="SAM" id="SignalP"/>
    </source>
</evidence>
<feature type="chain" id="PRO_5038685863" description="Fibronectin type-III domain-containing protein" evidence="2">
    <location>
        <begin position="25"/>
        <end position="941"/>
    </location>
</feature>
<feature type="signal peptide" evidence="2">
    <location>
        <begin position="1"/>
        <end position="24"/>
    </location>
</feature>
<organism evidence="3 4">
    <name type="scientific">Propioniciclava tarda</name>
    <dbReference type="NCBI Taxonomy" id="433330"/>
    <lineage>
        <taxon>Bacteria</taxon>
        <taxon>Bacillati</taxon>
        <taxon>Actinomycetota</taxon>
        <taxon>Actinomycetes</taxon>
        <taxon>Propionibacteriales</taxon>
        <taxon>Propionibacteriaceae</taxon>
        <taxon>Propioniciclava</taxon>
    </lineage>
</organism>
<evidence type="ECO:0000313" key="4">
    <source>
        <dbReference type="Proteomes" id="UP000291933"/>
    </source>
</evidence>
<keyword evidence="4" id="KW-1185">Reference proteome</keyword>
<evidence type="ECO:0008006" key="5">
    <source>
        <dbReference type="Google" id="ProtNLM"/>
    </source>
</evidence>
<feature type="region of interest" description="Disordered" evidence="1">
    <location>
        <begin position="58"/>
        <end position="172"/>
    </location>
</feature>
<evidence type="ECO:0000256" key="1">
    <source>
        <dbReference type="SAM" id="MobiDB-lite"/>
    </source>
</evidence>
<reference evidence="3 4" key="1">
    <citation type="submission" date="2019-01" db="EMBL/GenBank/DDBJ databases">
        <title>Lactibacter flavus gen. nov., sp. nov., a novel bacterium of the family Propionibacteriaceae isolated from raw milk and dairy products.</title>
        <authorList>
            <person name="Huptas C."/>
            <person name="Wenning M."/>
            <person name="Breitenwieser F."/>
            <person name="Doll E."/>
            <person name="Von Neubeck M."/>
            <person name="Busse H.-J."/>
            <person name="Scherer S."/>
        </authorList>
    </citation>
    <scope>NUCLEOTIDE SEQUENCE [LARGE SCALE GENOMIC DNA]</scope>
    <source>
        <strain evidence="4">DSM 22130 / JCM 15804 / WR061</strain>
    </source>
</reference>
<proteinExistence type="predicted"/>
<dbReference type="RefSeq" id="WP_131170612.1">
    <property type="nucleotide sequence ID" value="NZ_FXTL01000001.1"/>
</dbReference>
<protein>
    <recommendedName>
        <fullName evidence="5">Fibronectin type-III domain-containing protein</fullName>
    </recommendedName>
</protein>
<feature type="compositionally biased region" description="Low complexity" evidence="1">
    <location>
        <begin position="129"/>
        <end position="157"/>
    </location>
</feature>
<keyword evidence="2" id="KW-0732">Signal</keyword>
<dbReference type="AlphaFoldDB" id="A0A4Q9KQK8"/>
<name>A0A4Q9KQK8_PROTD</name>